<protein>
    <submittedName>
        <fullName evidence="7">Crystallin, beta B1, like 2</fullName>
    </submittedName>
</protein>
<evidence type="ECO:0000259" key="6">
    <source>
        <dbReference type="PROSITE" id="PS50915"/>
    </source>
</evidence>
<dbReference type="Ensembl" id="ENSHBUT00000031861.1">
    <property type="protein sequence ID" value="ENSHBUP00000010823.1"/>
    <property type="gene ID" value="ENSHBUG00000012393.1"/>
</dbReference>
<feature type="domain" description="Beta/gamma crystallin 'Greek key'" evidence="6">
    <location>
        <begin position="131"/>
        <end position="175"/>
    </location>
</feature>
<dbReference type="GO" id="GO:0007601">
    <property type="term" value="P:visual perception"/>
    <property type="evidence" value="ECO:0007669"/>
    <property type="project" value="TreeGrafter"/>
</dbReference>
<comment type="similarity">
    <text evidence="2">Belongs to the beta/gamma-crystallin family.</text>
</comment>
<feature type="compositionally biased region" description="Basic and acidic residues" evidence="5">
    <location>
        <begin position="318"/>
        <end position="350"/>
    </location>
</feature>
<accession>A0A3Q2VRC0</accession>
<proteinExistence type="inferred from homology"/>
<dbReference type="GeneTree" id="ENSGT00940000164963"/>
<evidence type="ECO:0000313" key="7">
    <source>
        <dbReference type="Ensembl" id="ENSHBUP00000010823.1"/>
    </source>
</evidence>
<dbReference type="InterPro" id="IPR001064">
    <property type="entry name" value="Beta/gamma_crystallin"/>
</dbReference>
<reference evidence="7" key="1">
    <citation type="submission" date="2025-08" db="UniProtKB">
        <authorList>
            <consortium name="Ensembl"/>
        </authorList>
    </citation>
    <scope>IDENTIFICATION</scope>
</reference>
<keyword evidence="4" id="KW-0677">Repeat</keyword>
<dbReference type="FunFam" id="2.60.20.10:FF:000002">
    <property type="entry name" value="Crystallin, beta B2"/>
    <property type="match status" value="1"/>
</dbReference>
<dbReference type="Proteomes" id="UP000264840">
    <property type="component" value="Unplaced"/>
</dbReference>
<name>A0A3Q2VRC0_HAPBU</name>
<evidence type="ECO:0000256" key="1">
    <source>
        <dbReference type="ARBA" id="ARBA00003689"/>
    </source>
</evidence>
<dbReference type="PANTHER" id="PTHR11818">
    <property type="entry name" value="BETA/GAMMA CRYSTALLIN"/>
    <property type="match status" value="1"/>
</dbReference>
<feature type="domain" description="Beta/gamma crystallin 'Greek key'" evidence="6">
    <location>
        <begin position="91"/>
        <end position="130"/>
    </location>
</feature>
<dbReference type="GO" id="GO:0005212">
    <property type="term" value="F:structural constituent of eye lens"/>
    <property type="evidence" value="ECO:0007669"/>
    <property type="project" value="UniProtKB-KW"/>
</dbReference>
<organism evidence="7 8">
    <name type="scientific">Haplochromis burtoni</name>
    <name type="common">Burton's mouthbrooder</name>
    <name type="synonym">Chromis burtoni</name>
    <dbReference type="NCBI Taxonomy" id="8153"/>
    <lineage>
        <taxon>Eukaryota</taxon>
        <taxon>Metazoa</taxon>
        <taxon>Chordata</taxon>
        <taxon>Craniata</taxon>
        <taxon>Vertebrata</taxon>
        <taxon>Euteleostomi</taxon>
        <taxon>Actinopterygii</taxon>
        <taxon>Neopterygii</taxon>
        <taxon>Teleostei</taxon>
        <taxon>Neoteleostei</taxon>
        <taxon>Acanthomorphata</taxon>
        <taxon>Ovalentaria</taxon>
        <taxon>Cichlomorphae</taxon>
        <taxon>Cichliformes</taxon>
        <taxon>Cichlidae</taxon>
        <taxon>African cichlids</taxon>
        <taxon>Pseudocrenilabrinae</taxon>
        <taxon>Haplochromini</taxon>
        <taxon>Haplochromis</taxon>
    </lineage>
</organism>
<dbReference type="Gene3D" id="2.60.20.10">
    <property type="entry name" value="Crystallins"/>
    <property type="match status" value="1"/>
</dbReference>
<dbReference type="PRINTS" id="PR01367">
    <property type="entry name" value="BGCRYSTALLIN"/>
</dbReference>
<evidence type="ECO:0000313" key="8">
    <source>
        <dbReference type="Proteomes" id="UP000264840"/>
    </source>
</evidence>
<evidence type="ECO:0000256" key="5">
    <source>
        <dbReference type="SAM" id="MobiDB-lite"/>
    </source>
</evidence>
<dbReference type="SMART" id="SM00247">
    <property type="entry name" value="XTALbg"/>
    <property type="match status" value="1"/>
</dbReference>
<keyword evidence="3" id="KW-0273">Eye lens protein</keyword>
<evidence type="ECO:0000256" key="3">
    <source>
        <dbReference type="ARBA" id="ARBA00022613"/>
    </source>
</evidence>
<dbReference type="Pfam" id="PF00030">
    <property type="entry name" value="Crystall"/>
    <property type="match status" value="1"/>
</dbReference>
<dbReference type="PROSITE" id="PS50915">
    <property type="entry name" value="CRYSTALLIN_BETA_GAMMA"/>
    <property type="match status" value="2"/>
</dbReference>
<dbReference type="PANTHER" id="PTHR11818:SF55">
    <property type="entry name" value="BETA-CRYSTALLIN B1-RELATED"/>
    <property type="match status" value="1"/>
</dbReference>
<reference evidence="7" key="2">
    <citation type="submission" date="2025-09" db="UniProtKB">
        <authorList>
            <consortium name="Ensembl"/>
        </authorList>
    </citation>
    <scope>IDENTIFICATION</scope>
</reference>
<dbReference type="SUPFAM" id="SSF49695">
    <property type="entry name" value="gamma-Crystallin-like"/>
    <property type="match status" value="1"/>
</dbReference>
<dbReference type="InterPro" id="IPR011024">
    <property type="entry name" value="G_crystallin-like"/>
</dbReference>
<comment type="function">
    <text evidence="1">Crystallins are the dominant structural components of the vertebrate eye lens.</text>
</comment>
<dbReference type="AlphaFoldDB" id="A0A3Q2VRC0"/>
<dbReference type="GO" id="GO:0002088">
    <property type="term" value="P:lens development in camera-type eye"/>
    <property type="evidence" value="ECO:0007669"/>
    <property type="project" value="TreeGrafter"/>
</dbReference>
<dbReference type="InterPro" id="IPR050252">
    <property type="entry name" value="Beta/Gamma-Crystallin"/>
</dbReference>
<evidence type="ECO:0000256" key="2">
    <source>
        <dbReference type="ARBA" id="ARBA00009646"/>
    </source>
</evidence>
<feature type="region of interest" description="Disordered" evidence="5">
    <location>
        <begin position="311"/>
        <end position="350"/>
    </location>
</feature>
<keyword evidence="8" id="KW-1185">Reference proteome</keyword>
<evidence type="ECO:0000256" key="4">
    <source>
        <dbReference type="ARBA" id="ARBA00022737"/>
    </source>
</evidence>
<sequence length="350" mass="39054">MMGVFLFCGGCELSEFVSVSIIPSLWAPAYKSDEGPRALSHRPPVSGLSLLLYAHTATVIMSAGGEKSKSASQTDGKAAQTKTSEMGLTSYKMWVYDQENFQGRCIEINGECMNVCDLGMDKVRSLRVDCGPFVGFEQMNFCGEMFILEKGEYPRWDSWSNCQKNDYLLSFRPVRMVSPMFQPLNWWKFALLLFAFFTSLFSFPPSSYPPPRRIPRSTRYACMRLESSRAARWKSWMMTFPACFPMVSLTGWAASWSAVELGWVTSSPATVAASFCWRRVITGISMSLVPAAPRCSPLGAFVTCSGTHTAATPCPPSETHRGRGREGLEERRRPKAGTEMERSLDLSEPD</sequence>